<dbReference type="Proteomes" id="UP000823849">
    <property type="component" value="Unassembled WGS sequence"/>
</dbReference>
<gene>
    <name evidence="2" type="ORF">H9705_09795</name>
</gene>
<evidence type="ECO:0000313" key="2">
    <source>
        <dbReference type="EMBL" id="HJC16087.1"/>
    </source>
</evidence>
<reference evidence="2" key="2">
    <citation type="submission" date="2021-04" db="EMBL/GenBank/DDBJ databases">
        <authorList>
            <person name="Gilroy R."/>
        </authorList>
    </citation>
    <scope>NUCLEOTIDE SEQUENCE</scope>
    <source>
        <strain evidence="2">CHK185-5351</strain>
    </source>
</reference>
<reference evidence="2" key="1">
    <citation type="journal article" date="2021" name="PeerJ">
        <title>Extensive microbial diversity within the chicken gut microbiome revealed by metagenomics and culture.</title>
        <authorList>
            <person name="Gilroy R."/>
            <person name="Ravi A."/>
            <person name="Getino M."/>
            <person name="Pursley I."/>
            <person name="Horton D.L."/>
            <person name="Alikhan N.F."/>
            <person name="Baker D."/>
            <person name="Gharbi K."/>
            <person name="Hall N."/>
            <person name="Watson M."/>
            <person name="Adriaenssens E.M."/>
            <person name="Foster-Nyarko E."/>
            <person name="Jarju S."/>
            <person name="Secka A."/>
            <person name="Antonio M."/>
            <person name="Oren A."/>
            <person name="Chaudhuri R.R."/>
            <person name="La Ragione R."/>
            <person name="Hildebrand F."/>
            <person name="Pallen M.J."/>
        </authorList>
    </citation>
    <scope>NUCLEOTIDE SEQUENCE</scope>
    <source>
        <strain evidence="2">CHK185-5351</strain>
    </source>
</reference>
<sequence length="169" mass="18885">MKQETETRQIHTIAPVYDGTSRILILGSFPSVKSRETGFFYGHPRNRFWKVLAGITGSAVPESVEENRLFLLEHGIAVWDVIAACTIHGSSDASIRDVVPNDLTPILETADIRGIFTNGSTSHRLYQKYQEPVTGRKAVRLPSTSPANAAFSYEQLCEEWKICLSFLKD</sequence>
<dbReference type="InterPro" id="IPR036895">
    <property type="entry name" value="Uracil-DNA_glycosylase-like_sf"/>
</dbReference>
<evidence type="ECO:0000313" key="3">
    <source>
        <dbReference type="Proteomes" id="UP000823849"/>
    </source>
</evidence>
<protein>
    <submittedName>
        <fullName evidence="2">DNA-deoxyinosine glycosylase</fullName>
        <ecNumber evidence="2">3.2.2.15</ecNumber>
    </submittedName>
</protein>
<dbReference type="InterPro" id="IPR026353">
    <property type="entry name" value="Hypoxan-DNA_Glyclase"/>
</dbReference>
<name>A0A9D2ND35_9FIRM</name>
<dbReference type="SUPFAM" id="SSF52141">
    <property type="entry name" value="Uracil-DNA glycosylase-like"/>
    <property type="match status" value="1"/>
</dbReference>
<proteinExistence type="predicted"/>
<feature type="domain" description="Uracil-DNA glycosylase-like" evidence="1">
    <location>
        <begin position="14"/>
        <end position="164"/>
    </location>
</feature>
<dbReference type="Pfam" id="PF03167">
    <property type="entry name" value="UDG"/>
    <property type="match status" value="1"/>
</dbReference>
<organism evidence="2 3">
    <name type="scientific">Candidatus Fusicatenibacter intestinigallinarum</name>
    <dbReference type="NCBI Taxonomy" id="2838598"/>
    <lineage>
        <taxon>Bacteria</taxon>
        <taxon>Bacillati</taxon>
        <taxon>Bacillota</taxon>
        <taxon>Clostridia</taxon>
        <taxon>Lachnospirales</taxon>
        <taxon>Lachnospiraceae</taxon>
        <taxon>Fusicatenibacter</taxon>
    </lineage>
</organism>
<dbReference type="EMBL" id="DWWU01000039">
    <property type="protein sequence ID" value="HJC16087.1"/>
    <property type="molecule type" value="Genomic_DNA"/>
</dbReference>
<dbReference type="AlphaFoldDB" id="A0A9D2ND35"/>
<dbReference type="CDD" id="cd10032">
    <property type="entry name" value="UDG-F6_HDG"/>
    <property type="match status" value="1"/>
</dbReference>
<accession>A0A9D2ND35</accession>
<dbReference type="SMART" id="SM00986">
    <property type="entry name" value="UDG"/>
    <property type="match status" value="1"/>
</dbReference>
<dbReference type="NCBIfam" id="TIGR04274">
    <property type="entry name" value="hypoxanDNAglyco"/>
    <property type="match status" value="1"/>
</dbReference>
<keyword evidence="2" id="KW-0378">Hydrolase</keyword>
<comment type="caution">
    <text evidence="2">The sequence shown here is derived from an EMBL/GenBank/DDBJ whole genome shotgun (WGS) entry which is preliminary data.</text>
</comment>
<dbReference type="InterPro" id="IPR005122">
    <property type="entry name" value="Uracil-DNA_glycosylase-like"/>
</dbReference>
<evidence type="ECO:0000259" key="1">
    <source>
        <dbReference type="SMART" id="SM00986"/>
    </source>
</evidence>
<dbReference type="GO" id="GO:0033958">
    <property type="term" value="F:DNA-deoxyinosine glycosylase activity"/>
    <property type="evidence" value="ECO:0007669"/>
    <property type="project" value="UniProtKB-EC"/>
</dbReference>
<dbReference type="SMART" id="SM00987">
    <property type="entry name" value="UreE_C"/>
    <property type="match status" value="1"/>
</dbReference>
<dbReference type="EC" id="3.2.2.15" evidence="2"/>
<dbReference type="Gene3D" id="3.40.470.10">
    <property type="entry name" value="Uracil-DNA glycosylase-like domain"/>
    <property type="match status" value="1"/>
</dbReference>
<keyword evidence="2" id="KW-0326">Glycosidase</keyword>